<protein>
    <submittedName>
        <fullName evidence="2">Nucleotide-binding universal stress UspA family protein</fullName>
    </submittedName>
</protein>
<feature type="region of interest" description="Disordered" evidence="1">
    <location>
        <begin position="156"/>
        <end position="179"/>
    </location>
</feature>
<gene>
    <name evidence="2" type="ORF">HEB94_006395</name>
</gene>
<keyword evidence="3" id="KW-1185">Reference proteome</keyword>
<dbReference type="SUPFAM" id="SSF52402">
    <property type="entry name" value="Adenine nucleotide alpha hydrolases-like"/>
    <property type="match status" value="1"/>
</dbReference>
<reference evidence="2" key="1">
    <citation type="submission" date="2020-10" db="EMBL/GenBank/DDBJ databases">
        <title>Sequencing the genomes of 1000 actinobacteria strains.</title>
        <authorList>
            <person name="Klenk H.-P."/>
        </authorList>
    </citation>
    <scope>NUCLEOTIDE SEQUENCE</scope>
    <source>
        <strain evidence="2">DSM 45354</strain>
    </source>
</reference>
<dbReference type="AlphaFoldDB" id="A0A927N0I0"/>
<name>A0A927N0I0_9ACTN</name>
<evidence type="ECO:0000256" key="1">
    <source>
        <dbReference type="SAM" id="MobiDB-lite"/>
    </source>
</evidence>
<evidence type="ECO:0000313" key="3">
    <source>
        <dbReference type="Proteomes" id="UP000638648"/>
    </source>
</evidence>
<proteinExistence type="predicted"/>
<dbReference type="Proteomes" id="UP000638648">
    <property type="component" value="Unassembled WGS sequence"/>
</dbReference>
<accession>A0A927N0I0</accession>
<organism evidence="2 3">
    <name type="scientific">Actinopolymorpha pittospori</name>
    <dbReference type="NCBI Taxonomy" id="648752"/>
    <lineage>
        <taxon>Bacteria</taxon>
        <taxon>Bacillati</taxon>
        <taxon>Actinomycetota</taxon>
        <taxon>Actinomycetes</taxon>
        <taxon>Propionibacteriales</taxon>
        <taxon>Actinopolymorphaceae</taxon>
        <taxon>Actinopolymorpha</taxon>
    </lineage>
</organism>
<dbReference type="EMBL" id="JADBEM010000001">
    <property type="protein sequence ID" value="MBE1609547.1"/>
    <property type="molecule type" value="Genomic_DNA"/>
</dbReference>
<feature type="compositionally biased region" description="Pro residues" evidence="1">
    <location>
        <begin position="169"/>
        <end position="179"/>
    </location>
</feature>
<dbReference type="Gene3D" id="3.40.50.620">
    <property type="entry name" value="HUPs"/>
    <property type="match status" value="1"/>
</dbReference>
<evidence type="ECO:0000313" key="2">
    <source>
        <dbReference type="EMBL" id="MBE1609547.1"/>
    </source>
</evidence>
<sequence length="179" mass="18736">MTVLVWVAENTWEACVTAGTEAAQPGEKILLAHVTPAQLHGAAEGAFGALFGRRRYGQDPADLIDHLATQSARELLAAAAERIGTRSGPVATVGLRGHVEREVVHLAADARLLVCARDGDLGRLGPPSLGPATRFVVDHAPCAVLLVWPAQAPGVETLPPPPGHHRPHPPGGDHPPPPR</sequence>
<dbReference type="RefSeq" id="WP_192753106.1">
    <property type="nucleotide sequence ID" value="NZ_BAABJL010000201.1"/>
</dbReference>
<dbReference type="InterPro" id="IPR014729">
    <property type="entry name" value="Rossmann-like_a/b/a_fold"/>
</dbReference>
<comment type="caution">
    <text evidence="2">The sequence shown here is derived from an EMBL/GenBank/DDBJ whole genome shotgun (WGS) entry which is preliminary data.</text>
</comment>